<keyword evidence="2 4" id="KW-0378">Hydrolase</keyword>
<reference evidence="5 6" key="1">
    <citation type="submission" date="2009-01" db="EMBL/GenBank/DDBJ databases">
        <authorList>
            <person name="Qin X."/>
            <person name="Bachman B."/>
            <person name="Battles P."/>
            <person name="Bell A."/>
            <person name="Bess C."/>
            <person name="Bickham C."/>
            <person name="Chaboub L."/>
            <person name="Chen D."/>
            <person name="Coyle M."/>
            <person name="Deiros D.R."/>
            <person name="Dinh H."/>
            <person name="Forbes L."/>
            <person name="Fowler G."/>
            <person name="Francisco L."/>
            <person name="Fu Q."/>
            <person name="Gubbala S."/>
            <person name="Hale W."/>
            <person name="Han Y."/>
            <person name="Hemphill L."/>
            <person name="Highlander S.K."/>
            <person name="Hirani K."/>
            <person name="Hogues M."/>
            <person name="Jackson L."/>
            <person name="Jakkamsetti A."/>
            <person name="Javaid M."/>
            <person name="Jiang H."/>
            <person name="Korchina V."/>
            <person name="Kovar C."/>
            <person name="Lara F."/>
            <person name="Lee S."/>
            <person name="Mata R."/>
            <person name="Mathew T."/>
            <person name="Moen C."/>
            <person name="Morales K."/>
            <person name="Munidasa M."/>
            <person name="Nazareth L."/>
            <person name="Ngo R."/>
            <person name="Nguyen L."/>
            <person name="Okwuonu G."/>
            <person name="Ongeri F."/>
            <person name="Patil S."/>
            <person name="Petrosino J."/>
            <person name="Pham C."/>
            <person name="Pham P."/>
            <person name="Pu L.-L."/>
            <person name="Puazo M."/>
            <person name="Raj R."/>
            <person name="Reid J."/>
            <person name="Rouhana J."/>
            <person name="Saada N."/>
            <person name="Shang Y."/>
            <person name="Simmons D."/>
            <person name="Thornton R."/>
            <person name="Warren J."/>
            <person name="Weissenberger G."/>
            <person name="Zhang J."/>
            <person name="Zhang L."/>
            <person name="Zhou C."/>
            <person name="Zhu D."/>
            <person name="Muzny D."/>
            <person name="Worley K."/>
            <person name="Gibbs R."/>
        </authorList>
    </citation>
    <scope>NUCLEOTIDE SEQUENCE [LARGE SCALE GENOMIC DNA]</scope>
    <source>
        <strain evidence="6">ATCC 8290 / DSM 20176 / CCUG 30140 / JCM 1155 / KCTC 3500 / NBRC 15886 / NCIMB 8040 / NRRL B-1843 / 9</strain>
    </source>
</reference>
<dbReference type="InterPro" id="IPR018077">
    <property type="entry name" value="Glyco_hydro_fam25_subgr"/>
</dbReference>
<comment type="catalytic activity">
    <reaction evidence="4">
        <text>Hydrolysis of (1-&gt;4)-beta-linkages between N-acetylmuramic acid and N-acetyl-D-glucosamine residues in a peptidoglycan and between N-acetyl-D-glucosamine residues in chitodextrins.</text>
        <dbReference type="EC" id="3.2.1.17"/>
    </reaction>
</comment>
<dbReference type="PANTHER" id="PTHR34135:SF2">
    <property type="entry name" value="LYSOZYME"/>
    <property type="match status" value="1"/>
</dbReference>
<dbReference type="Pfam" id="PF01183">
    <property type="entry name" value="Glyco_hydro_25"/>
    <property type="match status" value="1"/>
</dbReference>
<gene>
    <name evidence="5" type="ORF">HMPREF0519_2123</name>
</gene>
<dbReference type="SUPFAM" id="SSF51445">
    <property type="entry name" value="(Trans)glycosidases"/>
    <property type="match status" value="1"/>
</dbReference>
<dbReference type="InterPro" id="IPR017853">
    <property type="entry name" value="GH"/>
</dbReference>
<dbReference type="EMBL" id="ACGP01000180">
    <property type="protein sequence ID" value="EEI23731.1"/>
    <property type="molecule type" value="Genomic_DNA"/>
</dbReference>
<keyword evidence="6" id="KW-1185">Reference proteome</keyword>
<organism evidence="5 6">
    <name type="scientific">Lentilactobacillus hilgardii (strain ATCC 8290 / DSM 20176 / CCUG 30140 / JCM 1155 / KCTC 3500 / NBRC 15886 / NCIMB 8040 / NRRL B-1843 / 9)</name>
    <dbReference type="NCBI Taxonomy" id="1423757"/>
    <lineage>
        <taxon>Bacteria</taxon>
        <taxon>Bacillati</taxon>
        <taxon>Bacillota</taxon>
        <taxon>Bacilli</taxon>
        <taxon>Lactobacillales</taxon>
        <taxon>Lactobacillaceae</taxon>
        <taxon>Lentilactobacillus</taxon>
    </lineage>
</organism>
<dbReference type="SMART" id="SM00641">
    <property type="entry name" value="Glyco_25"/>
    <property type="match status" value="1"/>
</dbReference>
<evidence type="ECO:0000256" key="1">
    <source>
        <dbReference type="ARBA" id="ARBA00010646"/>
    </source>
</evidence>
<dbReference type="GO" id="GO:0016998">
    <property type="term" value="P:cell wall macromolecule catabolic process"/>
    <property type="evidence" value="ECO:0007669"/>
    <property type="project" value="InterPro"/>
</dbReference>
<name>C0XLL2_LENH9</name>
<comment type="similarity">
    <text evidence="1 4">Belongs to the glycosyl hydrolase 25 family.</text>
</comment>
<dbReference type="GO" id="GO:0003796">
    <property type="term" value="F:lysozyme activity"/>
    <property type="evidence" value="ECO:0007669"/>
    <property type="project" value="UniProtKB-EC"/>
</dbReference>
<evidence type="ECO:0000256" key="3">
    <source>
        <dbReference type="ARBA" id="ARBA00023295"/>
    </source>
</evidence>
<dbReference type="PROSITE" id="PS00953">
    <property type="entry name" value="GLYCOSYL_HYDROL_F25_1"/>
    <property type="match status" value="1"/>
</dbReference>
<dbReference type="GO" id="GO:0016052">
    <property type="term" value="P:carbohydrate catabolic process"/>
    <property type="evidence" value="ECO:0007669"/>
    <property type="project" value="TreeGrafter"/>
</dbReference>
<accession>C0XLL2</accession>
<dbReference type="PROSITE" id="PS51904">
    <property type="entry name" value="GLYCOSYL_HYDROL_F25_2"/>
    <property type="match status" value="1"/>
</dbReference>
<evidence type="ECO:0000256" key="4">
    <source>
        <dbReference type="RuleBase" id="RU361176"/>
    </source>
</evidence>
<evidence type="ECO:0000313" key="6">
    <source>
        <dbReference type="Proteomes" id="UP000003752"/>
    </source>
</evidence>
<dbReference type="EC" id="3.2.1.17" evidence="4"/>
<protein>
    <recommendedName>
        <fullName evidence="4">Lysozyme</fullName>
        <ecNumber evidence="4">3.2.1.17</ecNumber>
    </recommendedName>
</protein>
<dbReference type="HOGENOM" id="CLU_1018588_0_0_9"/>
<keyword evidence="3 4" id="KW-0326">Glycosidase</keyword>
<evidence type="ECO:0000256" key="2">
    <source>
        <dbReference type="ARBA" id="ARBA00022801"/>
    </source>
</evidence>
<dbReference type="Proteomes" id="UP000003752">
    <property type="component" value="Unassembled WGS sequence"/>
</dbReference>
<dbReference type="Gene3D" id="3.20.20.80">
    <property type="entry name" value="Glycosidases"/>
    <property type="match status" value="1"/>
</dbReference>
<dbReference type="AlphaFoldDB" id="C0XLL2"/>
<comment type="caution">
    <text evidence="5">The sequence shown here is derived from an EMBL/GenBank/DDBJ whole genome shotgun (WGS) entry which is preliminary data.</text>
</comment>
<proteinExistence type="inferred from homology"/>
<dbReference type="PANTHER" id="PTHR34135">
    <property type="entry name" value="LYSOZYME"/>
    <property type="match status" value="1"/>
</dbReference>
<dbReference type="GO" id="GO:0009253">
    <property type="term" value="P:peptidoglycan catabolic process"/>
    <property type="evidence" value="ECO:0007669"/>
    <property type="project" value="InterPro"/>
</dbReference>
<dbReference type="InterPro" id="IPR002053">
    <property type="entry name" value="Glyco_hydro_25"/>
</dbReference>
<dbReference type="CAZy" id="GH25">
    <property type="family name" value="Glycoside Hydrolase Family 25"/>
</dbReference>
<dbReference type="InterPro" id="IPR008270">
    <property type="entry name" value="Glyco_hydro_25_AS"/>
</dbReference>
<evidence type="ECO:0000313" key="5">
    <source>
        <dbReference type="EMBL" id="EEI23731.1"/>
    </source>
</evidence>
<sequence length="274" mass="30943">MQMPKLGIDVSSYQGSSLSYFQNFKKLGADFAVVKLTEGTNYVNPKASAQVTNSLKVFGSVSVYHFFQGYGIAEAKYFLAWVKKFGLDKSTVLVIDVEAPGLPYNTTPQVNTFLRYLINAGYRNVVTYGSSSWFNSGRIQRNALVDKHIWVASYRASQPGVANANAWQFSDNWHGVDASYDFDGSLSGSKTTEKPSYYVTPGLYQVRMKWLPMYNSMEFKKANKRADRYGTGSRFWATPVKHGKITRLYINGQGYVSSNKWYVKFLKKSKPKAK</sequence>